<feature type="compositionally biased region" description="Polar residues" evidence="6">
    <location>
        <begin position="174"/>
        <end position="189"/>
    </location>
</feature>
<dbReference type="Pfam" id="PF00125">
    <property type="entry name" value="Histone"/>
    <property type="match status" value="1"/>
</dbReference>
<dbReference type="SUPFAM" id="SSF47113">
    <property type="entry name" value="Histone-fold"/>
    <property type="match status" value="1"/>
</dbReference>
<dbReference type="GO" id="GO:0003677">
    <property type="term" value="F:DNA binding"/>
    <property type="evidence" value="ECO:0007669"/>
    <property type="project" value="UniProtKB-KW"/>
</dbReference>
<evidence type="ECO:0000256" key="2">
    <source>
        <dbReference type="ARBA" id="ARBA00022454"/>
    </source>
</evidence>
<dbReference type="Gene3D" id="1.10.20.10">
    <property type="entry name" value="Histone, subunit A"/>
    <property type="match status" value="1"/>
</dbReference>
<evidence type="ECO:0000259" key="7">
    <source>
        <dbReference type="Pfam" id="PF00125"/>
    </source>
</evidence>
<keyword evidence="5" id="KW-0238">DNA-binding</keyword>
<evidence type="ECO:0000313" key="9">
    <source>
        <dbReference type="EMBL" id="GAV07389.1"/>
    </source>
</evidence>
<dbReference type="InterPro" id="IPR009072">
    <property type="entry name" value="Histone-fold"/>
</dbReference>
<gene>
    <name evidence="9" type="primary">RvY_17227-1</name>
    <name evidence="9" type="synonym">RvY_17227.1</name>
    <name evidence="9" type="ORF">RvY_17227</name>
</gene>
<dbReference type="STRING" id="947166.A0A1D1W8J7"/>
<dbReference type="OrthoDB" id="9799930at2759"/>
<keyword evidence="3" id="KW-1017">Isopeptide bond</keyword>
<dbReference type="InterPro" id="IPR007125">
    <property type="entry name" value="H2A/H2B/H3"/>
</dbReference>
<feature type="compositionally biased region" description="Basic residues" evidence="6">
    <location>
        <begin position="196"/>
        <end position="206"/>
    </location>
</feature>
<dbReference type="PRINTS" id="PR00620">
    <property type="entry name" value="HISTONEH2A"/>
</dbReference>
<dbReference type="GO" id="GO:0030527">
    <property type="term" value="F:structural constituent of chromatin"/>
    <property type="evidence" value="ECO:0007669"/>
    <property type="project" value="InterPro"/>
</dbReference>
<evidence type="ECO:0000313" key="10">
    <source>
        <dbReference type="Proteomes" id="UP000186922"/>
    </source>
</evidence>
<comment type="caution">
    <text evidence="9">The sequence shown here is derived from an EMBL/GenBank/DDBJ whole genome shotgun (WGS) entry which is preliminary data.</text>
</comment>
<evidence type="ECO:0000256" key="5">
    <source>
        <dbReference type="RuleBase" id="RU003767"/>
    </source>
</evidence>
<organism evidence="9 10">
    <name type="scientific">Ramazzottius varieornatus</name>
    <name type="common">Water bear</name>
    <name type="synonym">Tardigrade</name>
    <dbReference type="NCBI Taxonomy" id="947166"/>
    <lineage>
        <taxon>Eukaryota</taxon>
        <taxon>Metazoa</taxon>
        <taxon>Ecdysozoa</taxon>
        <taxon>Tardigrada</taxon>
        <taxon>Eutardigrada</taxon>
        <taxon>Parachela</taxon>
        <taxon>Hypsibioidea</taxon>
        <taxon>Ramazzottiidae</taxon>
        <taxon>Ramazzottius</taxon>
    </lineage>
</organism>
<keyword evidence="4 5" id="KW-0544">Nucleosome core</keyword>
<dbReference type="GO" id="GO:0046982">
    <property type="term" value="F:protein heterodimerization activity"/>
    <property type="evidence" value="ECO:0007669"/>
    <property type="project" value="InterPro"/>
</dbReference>
<accession>A0A1D1W8J7</accession>
<comment type="subunit">
    <text evidence="5">The nucleosome is a histone octamer containing two molecules each of H2A, H2B, H3 and H4 assembled in one H3-H4 heterotetramer and two H2A-H2B heterodimers. The octamer wraps approximately 147 bp of DNA.</text>
</comment>
<keyword evidence="10" id="KW-1185">Reference proteome</keyword>
<keyword evidence="5" id="KW-0539">Nucleus</keyword>
<comment type="similarity">
    <text evidence="5">Belongs to the histone H2A family.</text>
</comment>
<evidence type="ECO:0000256" key="6">
    <source>
        <dbReference type="SAM" id="MobiDB-lite"/>
    </source>
</evidence>
<dbReference type="PANTHER" id="PTHR23430">
    <property type="entry name" value="HISTONE H2A"/>
    <property type="match status" value="1"/>
</dbReference>
<evidence type="ECO:0000256" key="4">
    <source>
        <dbReference type="ARBA" id="ARBA00023269"/>
    </source>
</evidence>
<dbReference type="Pfam" id="PF16211">
    <property type="entry name" value="Histone_H2A_C"/>
    <property type="match status" value="1"/>
</dbReference>
<name>A0A1D1W8J7_RAMVA</name>
<evidence type="ECO:0000259" key="8">
    <source>
        <dbReference type="Pfam" id="PF16211"/>
    </source>
</evidence>
<proteinExistence type="inferred from homology"/>
<dbReference type="InterPro" id="IPR002119">
    <property type="entry name" value="Histone_H2A"/>
</dbReference>
<dbReference type="AlphaFoldDB" id="A0A1D1W8J7"/>
<dbReference type="GO" id="GO:0000786">
    <property type="term" value="C:nucleosome"/>
    <property type="evidence" value="ECO:0007669"/>
    <property type="project" value="UniProtKB-KW"/>
</dbReference>
<comment type="subcellular location">
    <subcellularLocation>
        <location evidence="1">Chromosome</location>
    </subcellularLocation>
    <subcellularLocation>
        <location evidence="5">Nucleus</location>
    </subcellularLocation>
</comment>
<feature type="domain" description="Histone H2A C-terminal" evidence="8">
    <location>
        <begin position="138"/>
        <end position="164"/>
    </location>
</feature>
<feature type="region of interest" description="Disordered" evidence="6">
    <location>
        <begin position="172"/>
        <end position="206"/>
    </location>
</feature>
<dbReference type="CDD" id="cd00074">
    <property type="entry name" value="HFD_H2A"/>
    <property type="match status" value="1"/>
</dbReference>
<feature type="domain" description="Core Histone H2A/H2B/H3" evidence="7">
    <location>
        <begin position="58"/>
        <end position="135"/>
    </location>
</feature>
<evidence type="ECO:0000256" key="3">
    <source>
        <dbReference type="ARBA" id="ARBA00022499"/>
    </source>
</evidence>
<reference evidence="9 10" key="1">
    <citation type="journal article" date="2016" name="Nat. Commun.">
        <title>Extremotolerant tardigrade genome and improved radiotolerance of human cultured cells by tardigrade-unique protein.</title>
        <authorList>
            <person name="Hashimoto T."/>
            <person name="Horikawa D.D."/>
            <person name="Saito Y."/>
            <person name="Kuwahara H."/>
            <person name="Kozuka-Hata H."/>
            <person name="Shin-I T."/>
            <person name="Minakuchi Y."/>
            <person name="Ohishi K."/>
            <person name="Motoyama A."/>
            <person name="Aizu T."/>
            <person name="Enomoto A."/>
            <person name="Kondo K."/>
            <person name="Tanaka S."/>
            <person name="Hara Y."/>
            <person name="Koshikawa S."/>
            <person name="Sagara H."/>
            <person name="Miura T."/>
            <person name="Yokobori S."/>
            <person name="Miyagawa K."/>
            <person name="Suzuki Y."/>
            <person name="Kubo T."/>
            <person name="Oyama M."/>
            <person name="Kohara Y."/>
            <person name="Fujiyama A."/>
            <person name="Arakawa K."/>
            <person name="Katayama T."/>
            <person name="Toyoda A."/>
            <person name="Kunieda T."/>
        </authorList>
    </citation>
    <scope>NUCLEOTIDE SEQUENCE [LARGE SCALE GENOMIC DNA]</scope>
    <source>
        <strain evidence="9 10">YOKOZUNA-1</strain>
    </source>
</reference>
<evidence type="ECO:0000256" key="1">
    <source>
        <dbReference type="ARBA" id="ARBA00004286"/>
    </source>
</evidence>
<sequence length="206" mass="23327">MHSIKDFSSIKTIEGIQYLPATPFLIFQPYRDVLFQLSGVSRRNLRLIMFGRGGKTIERKKRSVAARSGLTFPVSRFHRQLKNDHAKYRISRGTSIFAAAVIEYMVAEVLELAGKACADNKKKRITPRHIQLAVRNDEELNKFCEGVQISQGGVMPNVHPILMKPVKEWRASDTAIQSTPMSERNSSPSKNEKVKTEKRKSSARAQ</sequence>
<keyword evidence="2 5" id="KW-0158">Chromosome</keyword>
<protein>
    <recommendedName>
        <fullName evidence="5">Histone H2A</fullName>
    </recommendedName>
</protein>
<dbReference type="SMART" id="SM00414">
    <property type="entry name" value="H2A"/>
    <property type="match status" value="1"/>
</dbReference>
<dbReference type="GO" id="GO:0005634">
    <property type="term" value="C:nucleus"/>
    <property type="evidence" value="ECO:0007669"/>
    <property type="project" value="UniProtKB-SubCell"/>
</dbReference>
<dbReference type="EMBL" id="BDGG01000015">
    <property type="protein sequence ID" value="GAV07389.1"/>
    <property type="molecule type" value="Genomic_DNA"/>
</dbReference>
<dbReference type="Proteomes" id="UP000186922">
    <property type="component" value="Unassembled WGS sequence"/>
</dbReference>
<dbReference type="InterPro" id="IPR032454">
    <property type="entry name" value="Histone_H2A_C"/>
</dbReference>